<dbReference type="Pfam" id="PF09335">
    <property type="entry name" value="VTT_dom"/>
    <property type="match status" value="1"/>
</dbReference>
<keyword evidence="6 8" id="KW-0472">Membrane</keyword>
<dbReference type="InterPro" id="IPR032816">
    <property type="entry name" value="VTT_dom"/>
</dbReference>
<evidence type="ECO:0000313" key="10">
    <source>
        <dbReference type="EMBL" id="NYD74671.1"/>
    </source>
</evidence>
<protein>
    <submittedName>
        <fullName evidence="10">Membrane protein DedA with SNARE-associated domain</fullName>
    </submittedName>
</protein>
<feature type="transmembrane region" description="Helical" evidence="8">
    <location>
        <begin position="163"/>
        <end position="186"/>
    </location>
</feature>
<evidence type="ECO:0000256" key="7">
    <source>
        <dbReference type="SAM" id="MobiDB-lite"/>
    </source>
</evidence>
<dbReference type="GO" id="GO:0005886">
    <property type="term" value="C:plasma membrane"/>
    <property type="evidence" value="ECO:0007669"/>
    <property type="project" value="UniProtKB-SubCell"/>
</dbReference>
<dbReference type="EMBL" id="JACCBJ010000001">
    <property type="protein sequence ID" value="NYD74671.1"/>
    <property type="molecule type" value="Genomic_DNA"/>
</dbReference>
<feature type="domain" description="VTT" evidence="9">
    <location>
        <begin position="56"/>
        <end position="182"/>
    </location>
</feature>
<dbReference type="AlphaFoldDB" id="A0A852T1A7"/>
<comment type="similarity">
    <text evidence="2">Belongs to the DedA family.</text>
</comment>
<keyword evidence="5 8" id="KW-1133">Transmembrane helix</keyword>
<evidence type="ECO:0000256" key="2">
    <source>
        <dbReference type="ARBA" id="ARBA00010792"/>
    </source>
</evidence>
<accession>A0A852T1A7</accession>
<evidence type="ECO:0000256" key="3">
    <source>
        <dbReference type="ARBA" id="ARBA00022475"/>
    </source>
</evidence>
<sequence>MTGQLIALPVGASPLQTQTDPSELGGIAGLAARIMTALGEIGVGLCSLAEVVFPPIPSEVILPFAGFLAYQGSLNVVLVLLAATLGSFAGAALLYVLGRRLGEERAVRLLSRLPLVEGEDFRKAADWLTRHGRGAVFFGRLVPLVRSLISLPAGATRMPFGRFAAFTLAGTLLWNALLVGAGFALGTQYHLVERYTEYIDIVVYAAAGLVLGWLVLRRILRHRGTRRDVGPSRADSRLASDGDRDEQF</sequence>
<feature type="region of interest" description="Disordered" evidence="7">
    <location>
        <begin position="227"/>
        <end position="248"/>
    </location>
</feature>
<keyword evidence="11" id="KW-1185">Reference proteome</keyword>
<comment type="caution">
    <text evidence="10">The sequence shown here is derived from an EMBL/GenBank/DDBJ whole genome shotgun (WGS) entry which is preliminary data.</text>
</comment>
<keyword evidence="3" id="KW-1003">Cell membrane</keyword>
<organism evidence="10 11">
    <name type="scientific">Leifsonia soli</name>
    <dbReference type="NCBI Taxonomy" id="582665"/>
    <lineage>
        <taxon>Bacteria</taxon>
        <taxon>Bacillati</taxon>
        <taxon>Actinomycetota</taxon>
        <taxon>Actinomycetes</taxon>
        <taxon>Micrococcales</taxon>
        <taxon>Microbacteriaceae</taxon>
        <taxon>Leifsonia</taxon>
    </lineage>
</organism>
<feature type="transmembrane region" description="Helical" evidence="8">
    <location>
        <begin position="76"/>
        <end position="98"/>
    </location>
</feature>
<dbReference type="PANTHER" id="PTHR42709">
    <property type="entry name" value="ALKALINE PHOSPHATASE LIKE PROTEIN"/>
    <property type="match status" value="1"/>
</dbReference>
<evidence type="ECO:0000259" key="9">
    <source>
        <dbReference type="Pfam" id="PF09335"/>
    </source>
</evidence>
<feature type="transmembrane region" description="Helical" evidence="8">
    <location>
        <begin position="198"/>
        <end position="216"/>
    </location>
</feature>
<name>A0A852T1A7_9MICO</name>
<evidence type="ECO:0000256" key="8">
    <source>
        <dbReference type="SAM" id="Phobius"/>
    </source>
</evidence>
<evidence type="ECO:0000256" key="6">
    <source>
        <dbReference type="ARBA" id="ARBA00023136"/>
    </source>
</evidence>
<dbReference type="PANTHER" id="PTHR42709:SF6">
    <property type="entry name" value="UNDECAPRENYL PHOSPHATE TRANSPORTER A"/>
    <property type="match status" value="1"/>
</dbReference>
<keyword evidence="4 8" id="KW-0812">Transmembrane</keyword>
<dbReference type="InterPro" id="IPR051311">
    <property type="entry name" value="DedA_domain"/>
</dbReference>
<evidence type="ECO:0000313" key="11">
    <source>
        <dbReference type="Proteomes" id="UP000589620"/>
    </source>
</evidence>
<reference evidence="10 11" key="1">
    <citation type="submission" date="2020-07" db="EMBL/GenBank/DDBJ databases">
        <title>Sequencing the genomes of 1000 actinobacteria strains.</title>
        <authorList>
            <person name="Klenk H.-P."/>
        </authorList>
    </citation>
    <scope>NUCLEOTIDE SEQUENCE [LARGE SCALE GENOMIC DNA]</scope>
    <source>
        <strain evidence="10 11">DSM 23871</strain>
    </source>
</reference>
<comment type="subcellular location">
    <subcellularLocation>
        <location evidence="1">Cell membrane</location>
        <topology evidence="1">Multi-pass membrane protein</topology>
    </subcellularLocation>
</comment>
<evidence type="ECO:0000256" key="5">
    <source>
        <dbReference type="ARBA" id="ARBA00022989"/>
    </source>
</evidence>
<evidence type="ECO:0000256" key="4">
    <source>
        <dbReference type="ARBA" id="ARBA00022692"/>
    </source>
</evidence>
<gene>
    <name evidence="10" type="ORF">BJ963_002190</name>
</gene>
<evidence type="ECO:0000256" key="1">
    <source>
        <dbReference type="ARBA" id="ARBA00004651"/>
    </source>
</evidence>
<dbReference type="Proteomes" id="UP000589620">
    <property type="component" value="Unassembled WGS sequence"/>
</dbReference>
<dbReference type="RefSeq" id="WP_246298034.1">
    <property type="nucleotide sequence ID" value="NZ_BAAAPX010000001.1"/>
</dbReference>
<proteinExistence type="inferred from homology"/>